<protein>
    <recommendedName>
        <fullName evidence="4">BTB domain-containing protein</fullName>
    </recommendedName>
</protein>
<gene>
    <name evidence="2" type="ORF">HRR80_000454</name>
</gene>
<evidence type="ECO:0000313" key="2">
    <source>
        <dbReference type="EMBL" id="KAJ8995694.1"/>
    </source>
</evidence>
<dbReference type="Proteomes" id="UP001161757">
    <property type="component" value="Unassembled WGS sequence"/>
</dbReference>
<evidence type="ECO:0000256" key="1">
    <source>
        <dbReference type="SAM" id="MobiDB-lite"/>
    </source>
</evidence>
<proteinExistence type="predicted"/>
<dbReference type="Gene3D" id="3.30.710.10">
    <property type="entry name" value="Potassium Channel Kv1.1, Chain A"/>
    <property type="match status" value="1"/>
</dbReference>
<accession>A0AAN6F3J0</accession>
<evidence type="ECO:0008006" key="4">
    <source>
        <dbReference type="Google" id="ProtNLM"/>
    </source>
</evidence>
<name>A0AAN6F3J0_EXODE</name>
<sequence>MASLTSSEVRTIVADADGDLILEVGKEHTQNEETKADLDGDLILEVDKEDGQGDENEEGEVQEQEKSTPKMARILVSTKVLTLSSPVFKTMLSGNFREAQLPFSKESPPILRLPEDAPGPTGLLCRVLHYDNEALQDVSFDGIYALATVSDKYDYSNAIKPLFRQHLYSGRREITMYDWIHTVNTAYLFNDEDAFYRLSQSAVRYVDHNALSGLALRKPPLQVQEQHFIDWLFDLYKAKMDELHHSCHRIICMLLGVRSSQASQPFRLMERSDDNDDDKVEVPRLCVGQAMNAANLFARLCAFGHCPGRLRVSVNRALRDLGKVIDSFGTGNTSQCAPELECAPCSMNWTWHMREAARELEEYQPGVCLRCLKASVRMPDYCPHTSMHDLLYDAYWRISGEDPSSFNPWQGWQA</sequence>
<comment type="caution">
    <text evidence="2">The sequence shown here is derived from an EMBL/GenBank/DDBJ whole genome shotgun (WGS) entry which is preliminary data.</text>
</comment>
<dbReference type="EMBL" id="JAJGCB010000001">
    <property type="protein sequence ID" value="KAJ8995694.1"/>
    <property type="molecule type" value="Genomic_DNA"/>
</dbReference>
<feature type="compositionally biased region" description="Acidic residues" evidence="1">
    <location>
        <begin position="52"/>
        <end position="62"/>
    </location>
</feature>
<dbReference type="InterPro" id="IPR011333">
    <property type="entry name" value="SKP1/BTB/POZ_sf"/>
</dbReference>
<dbReference type="AlphaFoldDB" id="A0AAN6F3J0"/>
<feature type="region of interest" description="Disordered" evidence="1">
    <location>
        <begin position="49"/>
        <end position="68"/>
    </location>
</feature>
<evidence type="ECO:0000313" key="3">
    <source>
        <dbReference type="Proteomes" id="UP001161757"/>
    </source>
</evidence>
<reference evidence="2" key="1">
    <citation type="submission" date="2023-01" db="EMBL/GenBank/DDBJ databases">
        <title>Exophiala dermititidis isolated from Cystic Fibrosis Patient.</title>
        <authorList>
            <person name="Kurbessoian T."/>
            <person name="Crocker A."/>
            <person name="Murante D."/>
            <person name="Hogan D.A."/>
            <person name="Stajich J.E."/>
        </authorList>
    </citation>
    <scope>NUCLEOTIDE SEQUENCE</scope>
    <source>
        <strain evidence="2">Ex8</strain>
    </source>
</reference>
<organism evidence="2 3">
    <name type="scientific">Exophiala dermatitidis</name>
    <name type="common">Black yeast-like fungus</name>
    <name type="synonym">Wangiella dermatitidis</name>
    <dbReference type="NCBI Taxonomy" id="5970"/>
    <lineage>
        <taxon>Eukaryota</taxon>
        <taxon>Fungi</taxon>
        <taxon>Dikarya</taxon>
        <taxon>Ascomycota</taxon>
        <taxon>Pezizomycotina</taxon>
        <taxon>Eurotiomycetes</taxon>
        <taxon>Chaetothyriomycetidae</taxon>
        <taxon>Chaetothyriales</taxon>
        <taxon>Herpotrichiellaceae</taxon>
        <taxon>Exophiala</taxon>
    </lineage>
</organism>